<comment type="caution">
    <text evidence="2">The sequence shown here is derived from an EMBL/GenBank/DDBJ whole genome shotgun (WGS) entry which is preliminary data.</text>
</comment>
<keyword evidence="3" id="KW-1185">Reference proteome</keyword>
<name>A0A7W9T3S7_9BACT</name>
<dbReference type="EMBL" id="JACHGG010000004">
    <property type="protein sequence ID" value="MBB6060213.1"/>
    <property type="molecule type" value="Genomic_DNA"/>
</dbReference>
<dbReference type="Pfam" id="PF10988">
    <property type="entry name" value="DUF2807"/>
    <property type="match status" value="1"/>
</dbReference>
<evidence type="ECO:0000313" key="3">
    <source>
        <dbReference type="Proteomes" id="UP000532746"/>
    </source>
</evidence>
<dbReference type="InterPro" id="IPR021255">
    <property type="entry name" value="DUF2807"/>
</dbReference>
<feature type="domain" description="Putative auto-transporter adhesin head GIN" evidence="1">
    <location>
        <begin position="2"/>
        <end position="45"/>
    </location>
</feature>
<accession>A0A7W9T3S7</accession>
<reference evidence="2 3" key="1">
    <citation type="submission" date="2020-08" db="EMBL/GenBank/DDBJ databases">
        <title>Genomic Encyclopedia of Type Strains, Phase IV (KMG-IV): sequencing the most valuable type-strain genomes for metagenomic binning, comparative biology and taxonomic classification.</title>
        <authorList>
            <person name="Goeker M."/>
        </authorList>
    </citation>
    <scope>NUCLEOTIDE SEQUENCE [LARGE SCALE GENOMIC DNA]</scope>
    <source>
        <strain evidence="2 3">DSM 26718</strain>
    </source>
</reference>
<evidence type="ECO:0000313" key="2">
    <source>
        <dbReference type="EMBL" id="MBB6060213.1"/>
    </source>
</evidence>
<evidence type="ECO:0000259" key="1">
    <source>
        <dbReference type="Pfam" id="PF10988"/>
    </source>
</evidence>
<protein>
    <recommendedName>
        <fullName evidence="1">Putative auto-transporter adhesin head GIN domain-containing protein</fullName>
    </recommendedName>
</protein>
<sequence length="60" mass="6222">MQATKLQSKTCSVSISGSGNCRVQATERLEASIVGSGDVFVTGNPQVKSSVVGSGRVHRE</sequence>
<dbReference type="Gene3D" id="2.160.20.120">
    <property type="match status" value="1"/>
</dbReference>
<organism evidence="2 3">
    <name type="scientific">Hymenobacter luteus</name>
    <dbReference type="NCBI Taxonomy" id="1411122"/>
    <lineage>
        <taxon>Bacteria</taxon>
        <taxon>Pseudomonadati</taxon>
        <taxon>Bacteroidota</taxon>
        <taxon>Cytophagia</taxon>
        <taxon>Cytophagales</taxon>
        <taxon>Hymenobacteraceae</taxon>
        <taxon>Hymenobacter</taxon>
    </lineage>
</organism>
<dbReference type="Proteomes" id="UP000532746">
    <property type="component" value="Unassembled WGS sequence"/>
</dbReference>
<gene>
    <name evidence="2" type="ORF">HNQ93_003079</name>
</gene>
<dbReference type="AlphaFoldDB" id="A0A7W9T3S7"/>
<proteinExistence type="predicted"/>